<evidence type="ECO:0000256" key="4">
    <source>
        <dbReference type="PROSITE-ProRule" id="PRU01343"/>
    </source>
</evidence>
<evidence type="ECO:0000256" key="2">
    <source>
        <dbReference type="ARBA" id="ARBA00022771"/>
    </source>
</evidence>
<dbReference type="AlphaFoldDB" id="A0A6J1D427"/>
<dbReference type="RefSeq" id="XP_022148840.1">
    <property type="nucleotide sequence ID" value="XM_022293148.1"/>
</dbReference>
<name>A0A6J1D427_MOMCH</name>
<dbReference type="KEGG" id="mcha:111017399"/>
<reference evidence="8" key="1">
    <citation type="submission" date="2025-08" db="UniProtKB">
        <authorList>
            <consortium name="RefSeq"/>
        </authorList>
    </citation>
    <scope>IDENTIFICATION</scope>
    <source>
        <strain evidence="8">OHB3-1</strain>
    </source>
</reference>
<keyword evidence="1" id="KW-0479">Metal-binding</keyword>
<dbReference type="InterPro" id="IPR010666">
    <property type="entry name" value="Znf_GRF"/>
</dbReference>
<dbReference type="Proteomes" id="UP000504603">
    <property type="component" value="Unplaced"/>
</dbReference>
<proteinExistence type="predicted"/>
<evidence type="ECO:0000256" key="1">
    <source>
        <dbReference type="ARBA" id="ARBA00022723"/>
    </source>
</evidence>
<dbReference type="PROSITE" id="PS51999">
    <property type="entry name" value="ZF_GRF"/>
    <property type="match status" value="1"/>
</dbReference>
<evidence type="ECO:0000256" key="5">
    <source>
        <dbReference type="SAM" id="Coils"/>
    </source>
</evidence>
<evidence type="ECO:0000259" key="6">
    <source>
        <dbReference type="PROSITE" id="PS51999"/>
    </source>
</evidence>
<evidence type="ECO:0000313" key="8">
    <source>
        <dbReference type="RefSeq" id="XP_022148840.1"/>
    </source>
</evidence>
<dbReference type="GO" id="GO:0008270">
    <property type="term" value="F:zinc ion binding"/>
    <property type="evidence" value="ECO:0007669"/>
    <property type="project" value="UniProtKB-KW"/>
</dbReference>
<dbReference type="OrthoDB" id="2822301at2759"/>
<gene>
    <name evidence="8" type="primary">LOC111017399</name>
</gene>
<accession>A0A6J1D427</accession>
<dbReference type="PANTHER" id="PTHR33248">
    <property type="entry name" value="ZINC ION-BINDING PROTEIN"/>
    <property type="match status" value="1"/>
</dbReference>
<keyword evidence="3" id="KW-0862">Zinc</keyword>
<organism evidence="7 8">
    <name type="scientific">Momordica charantia</name>
    <name type="common">Bitter gourd</name>
    <name type="synonym">Balsam pear</name>
    <dbReference type="NCBI Taxonomy" id="3673"/>
    <lineage>
        <taxon>Eukaryota</taxon>
        <taxon>Viridiplantae</taxon>
        <taxon>Streptophyta</taxon>
        <taxon>Embryophyta</taxon>
        <taxon>Tracheophyta</taxon>
        <taxon>Spermatophyta</taxon>
        <taxon>Magnoliopsida</taxon>
        <taxon>eudicotyledons</taxon>
        <taxon>Gunneridae</taxon>
        <taxon>Pentapetalae</taxon>
        <taxon>rosids</taxon>
        <taxon>fabids</taxon>
        <taxon>Cucurbitales</taxon>
        <taxon>Cucurbitaceae</taxon>
        <taxon>Momordiceae</taxon>
        <taxon>Momordica</taxon>
    </lineage>
</organism>
<dbReference type="GeneID" id="111017399"/>
<feature type="coiled-coil region" evidence="5">
    <location>
        <begin position="66"/>
        <end position="125"/>
    </location>
</feature>
<keyword evidence="5" id="KW-0175">Coiled coil</keyword>
<evidence type="ECO:0000313" key="7">
    <source>
        <dbReference type="Proteomes" id="UP000504603"/>
    </source>
</evidence>
<sequence>MSTSEIFEESELECYCGLPAKLRTSQTPKNPFRLFYNCPKEISQQCGFFHWADEPEPSDDRHVEELNLIRNVCLHLQDRLDEIEEEHDNEKAEWERDKEELTLQLVTLQSQLDDIQHRIRMANESFSMPPLDALSIRDDEGDDALVIYTL</sequence>
<evidence type="ECO:0000256" key="3">
    <source>
        <dbReference type="ARBA" id="ARBA00022833"/>
    </source>
</evidence>
<feature type="domain" description="GRF-type" evidence="6">
    <location>
        <begin position="14"/>
        <end position="55"/>
    </location>
</feature>
<dbReference type="Pfam" id="PF06839">
    <property type="entry name" value="Zn_ribbon_GRF"/>
    <property type="match status" value="1"/>
</dbReference>
<keyword evidence="7" id="KW-1185">Reference proteome</keyword>
<keyword evidence="2 4" id="KW-0863">Zinc-finger</keyword>
<protein>
    <submittedName>
        <fullName evidence="8">Uncharacterized protein LOC111017399</fullName>
    </submittedName>
</protein>